<comment type="similarity">
    <text evidence="2 13">Belongs to the thiolase-like superfamily. FabH family.</text>
</comment>
<evidence type="ECO:0000256" key="4">
    <source>
        <dbReference type="ARBA" id="ARBA00022490"/>
    </source>
</evidence>
<feature type="domain" description="Beta-ketoacyl-[acyl-carrier-protein] synthase III C-terminal" evidence="14">
    <location>
        <begin position="237"/>
        <end position="324"/>
    </location>
</feature>
<keyword evidence="6 13" id="KW-0808">Transferase</keyword>
<dbReference type="Pfam" id="PF08545">
    <property type="entry name" value="ACP_syn_III"/>
    <property type="match status" value="1"/>
</dbReference>
<accession>M1PRX0</accession>
<evidence type="ECO:0000256" key="13">
    <source>
        <dbReference type="HAMAP-Rule" id="MF_01815"/>
    </source>
</evidence>
<dbReference type="PATRIC" id="fig|1167006.5.peg.2780"/>
<dbReference type="HOGENOM" id="CLU_039592_3_1_7"/>
<evidence type="ECO:0000256" key="6">
    <source>
        <dbReference type="ARBA" id="ARBA00022679"/>
    </source>
</evidence>
<dbReference type="GO" id="GO:0044550">
    <property type="term" value="P:secondary metabolite biosynthetic process"/>
    <property type="evidence" value="ECO:0007669"/>
    <property type="project" value="TreeGrafter"/>
</dbReference>
<evidence type="ECO:0000256" key="7">
    <source>
        <dbReference type="ARBA" id="ARBA00022832"/>
    </source>
</evidence>
<dbReference type="InterPro" id="IPR013747">
    <property type="entry name" value="ACP_syn_III_C"/>
</dbReference>
<keyword evidence="5 13" id="KW-0444">Lipid biosynthesis</keyword>
<dbReference type="FunFam" id="3.40.47.10:FF:000004">
    <property type="entry name" value="3-oxoacyl-[acyl-carrier-protein] synthase 3"/>
    <property type="match status" value="1"/>
</dbReference>
<dbReference type="InterPro" id="IPR004655">
    <property type="entry name" value="FabH"/>
</dbReference>
<feature type="domain" description="Beta-ketoacyl-[acyl-carrier-protein] synthase III N-terminal" evidence="15">
    <location>
        <begin position="106"/>
        <end position="184"/>
    </location>
</feature>
<name>M1PRX0_DESSD</name>
<dbReference type="EMBL" id="CP003985">
    <property type="protein sequence ID" value="AGF79101.1"/>
    <property type="molecule type" value="Genomic_DNA"/>
</dbReference>
<dbReference type="Proteomes" id="UP000011721">
    <property type="component" value="Chromosome"/>
</dbReference>
<comment type="subunit">
    <text evidence="13">Homodimer.</text>
</comment>
<comment type="catalytic activity">
    <reaction evidence="12">
        <text>malonyl-[ACP] + acetyl-CoA + H(+) = 3-oxobutanoyl-[ACP] + CO2 + CoA</text>
        <dbReference type="Rhea" id="RHEA:12080"/>
        <dbReference type="Rhea" id="RHEA-COMP:9623"/>
        <dbReference type="Rhea" id="RHEA-COMP:9625"/>
        <dbReference type="ChEBI" id="CHEBI:15378"/>
        <dbReference type="ChEBI" id="CHEBI:16526"/>
        <dbReference type="ChEBI" id="CHEBI:57287"/>
        <dbReference type="ChEBI" id="CHEBI:57288"/>
        <dbReference type="ChEBI" id="CHEBI:78449"/>
        <dbReference type="ChEBI" id="CHEBI:78450"/>
        <dbReference type="EC" id="2.3.1.180"/>
    </reaction>
    <physiologicalReaction direction="left-to-right" evidence="12">
        <dbReference type="Rhea" id="RHEA:12081"/>
    </physiologicalReaction>
</comment>
<dbReference type="SUPFAM" id="SSF53901">
    <property type="entry name" value="Thiolase-like"/>
    <property type="match status" value="1"/>
</dbReference>
<dbReference type="InterPro" id="IPR013751">
    <property type="entry name" value="ACP_syn_III_N"/>
</dbReference>
<dbReference type="PANTHER" id="PTHR34069">
    <property type="entry name" value="3-OXOACYL-[ACYL-CARRIER-PROTEIN] SYNTHASE 3"/>
    <property type="match status" value="1"/>
</dbReference>
<evidence type="ECO:0000313" key="17">
    <source>
        <dbReference type="Proteomes" id="UP000011721"/>
    </source>
</evidence>
<dbReference type="GO" id="GO:0005737">
    <property type="term" value="C:cytoplasm"/>
    <property type="evidence" value="ECO:0007669"/>
    <property type="project" value="UniProtKB-SubCell"/>
</dbReference>
<keyword evidence="11 13" id="KW-0012">Acyltransferase</keyword>
<dbReference type="EC" id="2.3.1.180" evidence="3 13"/>
<keyword evidence="7 13" id="KW-0276">Fatty acid metabolism</keyword>
<evidence type="ECO:0000256" key="1">
    <source>
        <dbReference type="ARBA" id="ARBA00005194"/>
    </source>
</evidence>
<dbReference type="eggNOG" id="COG0332">
    <property type="taxonomic scope" value="Bacteria"/>
</dbReference>
<evidence type="ECO:0000256" key="9">
    <source>
        <dbReference type="ARBA" id="ARBA00023160"/>
    </source>
</evidence>
<dbReference type="GO" id="GO:0004315">
    <property type="term" value="F:3-oxoacyl-[acyl-carrier-protein] synthase activity"/>
    <property type="evidence" value="ECO:0007669"/>
    <property type="project" value="InterPro"/>
</dbReference>
<evidence type="ECO:0000256" key="3">
    <source>
        <dbReference type="ARBA" id="ARBA00012333"/>
    </source>
</evidence>
<protein>
    <recommendedName>
        <fullName evidence="3 13">Beta-ketoacyl-[acyl-carrier-protein] synthase III</fullName>
        <shortName evidence="13">Beta-ketoacyl-ACP synthase III</shortName>
        <shortName evidence="13">KAS III</shortName>
        <ecNumber evidence="3 13">2.3.1.180</ecNumber>
    </recommendedName>
    <alternativeName>
        <fullName evidence="13">3-oxoacyl-[acyl-carrier-protein] synthase 3</fullName>
    </alternativeName>
    <alternativeName>
        <fullName evidence="13">3-oxoacyl-[acyl-carrier-protein] synthase III</fullName>
    </alternativeName>
</protein>
<dbReference type="KEGG" id="dsf:UWK_02565"/>
<evidence type="ECO:0000259" key="15">
    <source>
        <dbReference type="Pfam" id="PF08545"/>
    </source>
</evidence>
<keyword evidence="9 13" id="KW-0275">Fatty acid biosynthesis</keyword>
<feature type="active site" evidence="13">
    <location>
        <position position="112"/>
    </location>
</feature>
<dbReference type="NCBIfam" id="NF006829">
    <property type="entry name" value="PRK09352.1"/>
    <property type="match status" value="1"/>
</dbReference>
<keyword evidence="8 13" id="KW-0443">Lipid metabolism</keyword>
<reference evidence="17" key="1">
    <citation type="journal article" date="2013" name="Stand. Genomic Sci.">
        <title>Complete genome sequence of Desulfocapsa sulfexigens, a marine deltaproteobacterium specialized in disproportionating inorganic sulfur compounds.</title>
        <authorList>
            <person name="Finster K.W."/>
            <person name="Kjeldsen K.U."/>
            <person name="Kube M."/>
            <person name="Reinhardt R."/>
            <person name="Mussmann M."/>
            <person name="Amann R."/>
            <person name="Schreiber L."/>
        </authorList>
    </citation>
    <scope>NUCLEOTIDE SEQUENCE [LARGE SCALE GENOMIC DNA]</scope>
    <source>
        <strain evidence="17">DSM 10523 / SB164P1</strain>
    </source>
</reference>
<dbReference type="RefSeq" id="WP_015404787.1">
    <property type="nucleotide sequence ID" value="NC_020304.1"/>
</dbReference>
<evidence type="ECO:0000256" key="12">
    <source>
        <dbReference type="ARBA" id="ARBA00051096"/>
    </source>
</evidence>
<dbReference type="InterPro" id="IPR016039">
    <property type="entry name" value="Thiolase-like"/>
</dbReference>
<evidence type="ECO:0000256" key="10">
    <source>
        <dbReference type="ARBA" id="ARBA00023268"/>
    </source>
</evidence>
<feature type="active site" evidence="13">
    <location>
        <position position="281"/>
    </location>
</feature>
<dbReference type="UniPathway" id="UPA00094"/>
<feature type="region of interest" description="ACP-binding" evidence="13">
    <location>
        <begin position="252"/>
        <end position="256"/>
    </location>
</feature>
<dbReference type="STRING" id="1167006.UWK_02565"/>
<organism evidence="16 17">
    <name type="scientific">Desulfocapsa sulfexigens (strain DSM 10523 / SB164P1)</name>
    <dbReference type="NCBI Taxonomy" id="1167006"/>
    <lineage>
        <taxon>Bacteria</taxon>
        <taxon>Pseudomonadati</taxon>
        <taxon>Thermodesulfobacteriota</taxon>
        <taxon>Desulfobulbia</taxon>
        <taxon>Desulfobulbales</taxon>
        <taxon>Desulfocapsaceae</taxon>
        <taxon>Desulfocapsa</taxon>
    </lineage>
</organism>
<feature type="active site" evidence="13">
    <location>
        <position position="251"/>
    </location>
</feature>
<evidence type="ECO:0000256" key="2">
    <source>
        <dbReference type="ARBA" id="ARBA00008642"/>
    </source>
</evidence>
<comment type="domain">
    <text evidence="13">The last Arg residue of the ACP-binding site is essential for the weak association between ACP/AcpP and FabH.</text>
</comment>
<dbReference type="OrthoDB" id="9815506at2"/>
<keyword evidence="4 13" id="KW-0963">Cytoplasm</keyword>
<keyword evidence="17" id="KW-1185">Reference proteome</keyword>
<dbReference type="PANTHER" id="PTHR34069:SF2">
    <property type="entry name" value="BETA-KETOACYL-[ACYL-CARRIER-PROTEIN] SYNTHASE III"/>
    <property type="match status" value="1"/>
</dbReference>
<dbReference type="Pfam" id="PF08541">
    <property type="entry name" value="ACP_syn_III_C"/>
    <property type="match status" value="1"/>
</dbReference>
<dbReference type="CDD" id="cd00830">
    <property type="entry name" value="KAS_III"/>
    <property type="match status" value="1"/>
</dbReference>
<comment type="function">
    <text evidence="13">Catalyzes the condensation reaction of fatty acid synthesis by the addition to an acyl acceptor of two carbons from malonyl-ACP. Catalyzes the first condensation reaction which initiates fatty acid synthesis and may therefore play a role in governing the total rate of fatty acid production. Possesses both acetoacetyl-ACP synthase and acetyl transacylase activities. Its substrate specificity determines the biosynthesis of branched-chain and/or straight-chain of fatty acids.</text>
</comment>
<evidence type="ECO:0000259" key="14">
    <source>
        <dbReference type="Pfam" id="PF08541"/>
    </source>
</evidence>
<evidence type="ECO:0000256" key="8">
    <source>
        <dbReference type="ARBA" id="ARBA00023098"/>
    </source>
</evidence>
<comment type="pathway">
    <text evidence="1 13">Lipid metabolism; fatty acid biosynthesis.</text>
</comment>
<keyword evidence="10 13" id="KW-0511">Multifunctional enzyme</keyword>
<dbReference type="AlphaFoldDB" id="M1PRX0"/>
<dbReference type="GO" id="GO:0033818">
    <property type="term" value="F:beta-ketoacyl-acyl-carrier-protein synthase III activity"/>
    <property type="evidence" value="ECO:0007669"/>
    <property type="project" value="UniProtKB-UniRule"/>
</dbReference>
<dbReference type="HAMAP" id="MF_01815">
    <property type="entry name" value="FabH"/>
    <property type="match status" value="1"/>
</dbReference>
<dbReference type="NCBIfam" id="TIGR00747">
    <property type="entry name" value="fabH"/>
    <property type="match status" value="1"/>
</dbReference>
<sequence>MGAVILGTGSCLPERVVSNHDLEQLVETSDEWIVSRTGISTRRISGKGENTFQLATSAAKKAMDMAKVTADDIDLIIVATMSSHMLMPSCACFVQKELGAQKAYAYDVNAACSGFLFALDNGDKHLRVERQQKILIIGTETLSSRTNWKDRNTCILFGDGAGAVVLEYQDENRGIVASSLFSDGTLWNLLYMHTAPSCNPEIEQADNPGAHILMEGREVFKYAVKAMQGAIENLLVREQIDLDAIDVMIPHQANIRILKKLVSRLGIKKEKVFINVQKYGNTSAASIPIALDEANREGRLKRGDLLLVCSFGGGFTWGASLIRW</sequence>
<dbReference type="GO" id="GO:0006633">
    <property type="term" value="P:fatty acid biosynthetic process"/>
    <property type="evidence" value="ECO:0007669"/>
    <property type="project" value="UniProtKB-UniRule"/>
</dbReference>
<evidence type="ECO:0000256" key="11">
    <source>
        <dbReference type="ARBA" id="ARBA00023315"/>
    </source>
</evidence>
<evidence type="ECO:0000256" key="5">
    <source>
        <dbReference type="ARBA" id="ARBA00022516"/>
    </source>
</evidence>
<proteinExistence type="inferred from homology"/>
<comment type="subcellular location">
    <subcellularLocation>
        <location evidence="13">Cytoplasm</location>
    </subcellularLocation>
</comment>
<gene>
    <name evidence="13" type="primary">fabH</name>
    <name evidence="16" type="ordered locus">UWK_02565</name>
</gene>
<dbReference type="Gene3D" id="3.40.47.10">
    <property type="match status" value="1"/>
</dbReference>
<evidence type="ECO:0000313" key="16">
    <source>
        <dbReference type="EMBL" id="AGF79101.1"/>
    </source>
</evidence>